<reference evidence="2 3" key="1">
    <citation type="submission" date="2019-05" db="EMBL/GenBank/DDBJ databases">
        <title>Emergence of the Ug99 lineage of the wheat stem rust pathogen through somatic hybridization.</title>
        <authorList>
            <person name="Li F."/>
            <person name="Upadhyaya N.M."/>
            <person name="Sperschneider J."/>
            <person name="Matny O."/>
            <person name="Nguyen-Phuc H."/>
            <person name="Mago R."/>
            <person name="Raley C."/>
            <person name="Miller M.E."/>
            <person name="Silverstein K.A.T."/>
            <person name="Henningsen E."/>
            <person name="Hirsch C.D."/>
            <person name="Visser B."/>
            <person name="Pretorius Z.A."/>
            <person name="Steffenson B.J."/>
            <person name="Schwessinger B."/>
            <person name="Dodds P.N."/>
            <person name="Figueroa M."/>
        </authorList>
    </citation>
    <scope>NUCLEOTIDE SEQUENCE [LARGE SCALE GENOMIC DNA]</scope>
    <source>
        <strain evidence="2">21-0</strain>
    </source>
</reference>
<proteinExistence type="predicted"/>
<dbReference type="EMBL" id="VSWC01000053">
    <property type="protein sequence ID" value="KAA1101726.1"/>
    <property type="molecule type" value="Genomic_DNA"/>
</dbReference>
<evidence type="ECO:0000313" key="2">
    <source>
        <dbReference type="EMBL" id="KAA1101726.1"/>
    </source>
</evidence>
<accession>A0A5B0PKZ7</accession>
<protein>
    <submittedName>
        <fullName evidence="2">Uncharacterized protein</fullName>
    </submittedName>
</protein>
<gene>
    <name evidence="2" type="ORF">PGT21_028626</name>
</gene>
<evidence type="ECO:0000313" key="3">
    <source>
        <dbReference type="Proteomes" id="UP000324748"/>
    </source>
</evidence>
<dbReference type="AlphaFoldDB" id="A0A5B0PKZ7"/>
<organism evidence="2 3">
    <name type="scientific">Puccinia graminis f. sp. tritici</name>
    <dbReference type="NCBI Taxonomy" id="56615"/>
    <lineage>
        <taxon>Eukaryota</taxon>
        <taxon>Fungi</taxon>
        <taxon>Dikarya</taxon>
        <taxon>Basidiomycota</taxon>
        <taxon>Pucciniomycotina</taxon>
        <taxon>Pucciniomycetes</taxon>
        <taxon>Pucciniales</taxon>
        <taxon>Pucciniaceae</taxon>
        <taxon>Puccinia</taxon>
    </lineage>
</organism>
<sequence>MRQWRGHSHANAAHSRESGLALSSVASHSGKLGISNQPVLGRFENCPAKDCQDAAATAAPPG</sequence>
<evidence type="ECO:0000256" key="1">
    <source>
        <dbReference type="SAM" id="MobiDB-lite"/>
    </source>
</evidence>
<feature type="region of interest" description="Disordered" evidence="1">
    <location>
        <begin position="1"/>
        <end position="39"/>
    </location>
</feature>
<comment type="caution">
    <text evidence="2">The sequence shown here is derived from an EMBL/GenBank/DDBJ whole genome shotgun (WGS) entry which is preliminary data.</text>
</comment>
<name>A0A5B0PKZ7_PUCGR</name>
<keyword evidence="3" id="KW-1185">Reference proteome</keyword>
<dbReference type="Proteomes" id="UP000324748">
    <property type="component" value="Unassembled WGS sequence"/>
</dbReference>